<proteinExistence type="predicted"/>
<dbReference type="Proteomes" id="UP000473574">
    <property type="component" value="Unassembled WGS sequence"/>
</dbReference>
<accession>A0A6M0RZ80</accession>
<gene>
    <name evidence="1" type="ORF">D0962_01775</name>
</gene>
<organism evidence="1 2">
    <name type="scientific">Adonisia turfae CCMR0082</name>
    <dbReference type="NCBI Taxonomy" id="2304604"/>
    <lineage>
        <taxon>Bacteria</taxon>
        <taxon>Bacillati</taxon>
        <taxon>Cyanobacteriota</taxon>
        <taxon>Adonisia</taxon>
        <taxon>Adonisia turfae</taxon>
    </lineage>
</organism>
<name>A0A6M0RZ80_9CYAN</name>
<comment type="caution">
    <text evidence="1">The sequence shown here is derived from an EMBL/GenBank/DDBJ whole genome shotgun (WGS) entry which is preliminary data.</text>
</comment>
<sequence>MQIKEQTVPLEVRGDCAAEIPPLTDIIESADKIYQMFGSRDPVDVEIRQDAYKLYDICFGVQSGTTKRIYGLRRASERGWL</sequence>
<evidence type="ECO:0000313" key="1">
    <source>
        <dbReference type="EMBL" id="NEZ61514.1"/>
    </source>
</evidence>
<dbReference type="EMBL" id="QZCE01000001">
    <property type="protein sequence ID" value="NEZ61514.1"/>
    <property type="molecule type" value="Genomic_DNA"/>
</dbReference>
<dbReference type="RefSeq" id="WP_163659349.1">
    <property type="nucleotide sequence ID" value="NZ_QZCE01000001.1"/>
</dbReference>
<protein>
    <submittedName>
        <fullName evidence="1">Uncharacterized protein</fullName>
    </submittedName>
</protein>
<dbReference type="AlphaFoldDB" id="A0A6M0RZ80"/>
<evidence type="ECO:0000313" key="2">
    <source>
        <dbReference type="Proteomes" id="UP000473574"/>
    </source>
</evidence>
<reference evidence="1 2" key="1">
    <citation type="journal article" date="2020" name="Microb. Ecol.">
        <title>Ecogenomics of the Marine Benthic Filamentous Cyanobacterium Adonisia.</title>
        <authorList>
            <person name="Walter J.M."/>
            <person name="Coutinho F.H."/>
            <person name="Leomil L."/>
            <person name="Hargreaves P.I."/>
            <person name="Campeao M.E."/>
            <person name="Vieira V.V."/>
            <person name="Silva B.S."/>
            <person name="Fistarol G.O."/>
            <person name="Salomon P.S."/>
            <person name="Sawabe T."/>
            <person name="Mino S."/>
            <person name="Hosokawa M."/>
            <person name="Miyashita H."/>
            <person name="Maruyama F."/>
            <person name="van Verk M.C."/>
            <person name="Dutilh B.E."/>
            <person name="Thompson C.C."/>
            <person name="Thompson F.L."/>
        </authorList>
    </citation>
    <scope>NUCLEOTIDE SEQUENCE [LARGE SCALE GENOMIC DNA]</scope>
    <source>
        <strain evidence="1 2">CCMR0082</strain>
    </source>
</reference>